<sequence length="403" mass="45407">KMLLTSGQVSMALSSAIVVFFTIALFLSGYVLQQQTLHSLENVIKPRLPSPRASSAKSTPILDPRSKSSRNLFGIRHGSSQMFFSKPQEMVDVNWNRLAYAQMVRTHEEVCNAVMLFGELYRTRSPAHRVLLFPRSWAIDKAAPGEEEDPEVYTTRRLLRKAARKFRVILVPMGPVKADMDESSSSSYSIATPFSLIDYDRVVLLPKPGLILNSMPLDTLLAFSEPKSALTALETIEKNANVLSSTLLIRPSRQEYSRLTTTLSESSTAPSDSDFLRTSFPDIPTFHSISPSIQEDSNEAILSTTTEALTLWPPEPESTNPDEPVIPTFNATAFMRETAFIRVYDPSLPGPEYDVPYAIRAAARPQNEGARKVWERVYENFRARRQDTCGLDLEIWRERQELR</sequence>
<dbReference type="Gene3D" id="3.90.550.10">
    <property type="entry name" value="Spore Coat Polysaccharide Biosynthesis Protein SpsA, Chain A"/>
    <property type="match status" value="1"/>
</dbReference>
<comment type="caution">
    <text evidence="3">The sequence shown here is derived from an EMBL/GenBank/DDBJ whole genome shotgun (WGS) entry which is preliminary data.</text>
</comment>
<evidence type="ECO:0000313" key="4">
    <source>
        <dbReference type="Proteomes" id="UP000799772"/>
    </source>
</evidence>
<evidence type="ECO:0000256" key="2">
    <source>
        <dbReference type="SAM" id="Phobius"/>
    </source>
</evidence>
<dbReference type="InterPro" id="IPR029044">
    <property type="entry name" value="Nucleotide-diphossugar_trans"/>
</dbReference>
<keyword evidence="2" id="KW-1133">Transmembrane helix</keyword>
<organism evidence="3 4">
    <name type="scientific">Rhizodiscina lignyota</name>
    <dbReference type="NCBI Taxonomy" id="1504668"/>
    <lineage>
        <taxon>Eukaryota</taxon>
        <taxon>Fungi</taxon>
        <taxon>Dikarya</taxon>
        <taxon>Ascomycota</taxon>
        <taxon>Pezizomycotina</taxon>
        <taxon>Dothideomycetes</taxon>
        <taxon>Pleosporomycetidae</taxon>
        <taxon>Aulographales</taxon>
        <taxon>Rhizodiscinaceae</taxon>
        <taxon>Rhizodiscina</taxon>
    </lineage>
</organism>
<gene>
    <name evidence="3" type="ORF">NA57DRAFT_50430</name>
</gene>
<dbReference type="EMBL" id="ML978148">
    <property type="protein sequence ID" value="KAF2092365.1"/>
    <property type="molecule type" value="Genomic_DNA"/>
</dbReference>
<dbReference type="AlphaFoldDB" id="A0A9P4M0J7"/>
<feature type="non-terminal residue" evidence="3">
    <location>
        <position position="1"/>
    </location>
</feature>
<feature type="region of interest" description="Disordered" evidence="1">
    <location>
        <begin position="49"/>
        <end position="70"/>
    </location>
</feature>
<keyword evidence="2" id="KW-0472">Membrane</keyword>
<dbReference type="OrthoDB" id="5367275at2759"/>
<evidence type="ECO:0000313" key="3">
    <source>
        <dbReference type="EMBL" id="KAF2092365.1"/>
    </source>
</evidence>
<feature type="transmembrane region" description="Helical" evidence="2">
    <location>
        <begin position="12"/>
        <end position="32"/>
    </location>
</feature>
<evidence type="ECO:0000256" key="1">
    <source>
        <dbReference type="SAM" id="MobiDB-lite"/>
    </source>
</evidence>
<keyword evidence="2" id="KW-0812">Transmembrane</keyword>
<dbReference type="Proteomes" id="UP000799772">
    <property type="component" value="Unassembled WGS sequence"/>
</dbReference>
<proteinExistence type="predicted"/>
<evidence type="ECO:0008006" key="5">
    <source>
        <dbReference type="Google" id="ProtNLM"/>
    </source>
</evidence>
<name>A0A9P4M0J7_9PEZI</name>
<reference evidence="3" key="1">
    <citation type="journal article" date="2020" name="Stud. Mycol.">
        <title>101 Dothideomycetes genomes: a test case for predicting lifestyles and emergence of pathogens.</title>
        <authorList>
            <person name="Haridas S."/>
            <person name="Albert R."/>
            <person name="Binder M."/>
            <person name="Bloem J."/>
            <person name="Labutti K."/>
            <person name="Salamov A."/>
            <person name="Andreopoulos B."/>
            <person name="Baker S."/>
            <person name="Barry K."/>
            <person name="Bills G."/>
            <person name="Bluhm B."/>
            <person name="Cannon C."/>
            <person name="Castanera R."/>
            <person name="Culley D."/>
            <person name="Daum C."/>
            <person name="Ezra D."/>
            <person name="Gonzalez J."/>
            <person name="Henrissat B."/>
            <person name="Kuo A."/>
            <person name="Liang C."/>
            <person name="Lipzen A."/>
            <person name="Lutzoni F."/>
            <person name="Magnuson J."/>
            <person name="Mondo S."/>
            <person name="Nolan M."/>
            <person name="Ohm R."/>
            <person name="Pangilinan J."/>
            <person name="Park H.-J."/>
            <person name="Ramirez L."/>
            <person name="Alfaro M."/>
            <person name="Sun H."/>
            <person name="Tritt A."/>
            <person name="Yoshinaga Y."/>
            <person name="Zwiers L.-H."/>
            <person name="Turgeon B."/>
            <person name="Goodwin S."/>
            <person name="Spatafora J."/>
            <person name="Crous P."/>
            <person name="Grigoriev I."/>
        </authorList>
    </citation>
    <scope>NUCLEOTIDE SEQUENCE</scope>
    <source>
        <strain evidence="3">CBS 133067</strain>
    </source>
</reference>
<accession>A0A9P4M0J7</accession>
<keyword evidence="4" id="KW-1185">Reference proteome</keyword>
<protein>
    <recommendedName>
        <fullName evidence="5">Glycosyltransferase family 8 protein</fullName>
    </recommendedName>
</protein>